<dbReference type="OrthoDB" id="5824604at2759"/>
<dbReference type="OMA" id="VVTWKRE"/>
<dbReference type="PANTHER" id="PTHR35182">
    <property type="entry name" value="PROTEIN CBG13762"/>
    <property type="match status" value="1"/>
</dbReference>
<proteinExistence type="predicted"/>
<protein>
    <submittedName>
        <fullName evidence="4">Secreted protein</fullName>
    </submittedName>
</protein>
<evidence type="ECO:0000313" key="4">
    <source>
        <dbReference type="WBParaSite" id="HCON_00120710-00001"/>
    </source>
</evidence>
<dbReference type="WBParaSite" id="HCON_00120710-00001">
    <property type="protein sequence ID" value="HCON_00120710-00001"/>
    <property type="gene ID" value="HCON_00120710"/>
</dbReference>
<organism evidence="3 4">
    <name type="scientific">Haemonchus contortus</name>
    <name type="common">Barber pole worm</name>
    <dbReference type="NCBI Taxonomy" id="6289"/>
    <lineage>
        <taxon>Eukaryota</taxon>
        <taxon>Metazoa</taxon>
        <taxon>Ecdysozoa</taxon>
        <taxon>Nematoda</taxon>
        <taxon>Chromadorea</taxon>
        <taxon>Rhabditida</taxon>
        <taxon>Rhabditina</taxon>
        <taxon>Rhabditomorpha</taxon>
        <taxon>Strongyloidea</taxon>
        <taxon>Trichostrongylidae</taxon>
        <taxon>Haemonchus</taxon>
    </lineage>
</organism>
<keyword evidence="2" id="KW-0732">Signal</keyword>
<feature type="region of interest" description="Disordered" evidence="1">
    <location>
        <begin position="100"/>
        <end position="119"/>
    </location>
</feature>
<sequence length="133" mass="14286">MKTQAILLIFIVGSAFGSIAIQQAKLGERVELNLGSGVVTWKRETSNGDEFIKYCGPTEKGPRCAQFVKEDNTPVKPQSSAHVEPNGVLVIDSFQKSDEGLYSSPDLKPHETKNPDGSVSAVAAPTIQLMLAN</sequence>
<accession>A0A7I4YMJ3</accession>
<feature type="chain" id="PRO_5029488063" evidence="2">
    <location>
        <begin position="18"/>
        <end position="133"/>
    </location>
</feature>
<keyword evidence="3" id="KW-1185">Reference proteome</keyword>
<evidence type="ECO:0000256" key="1">
    <source>
        <dbReference type="SAM" id="MobiDB-lite"/>
    </source>
</evidence>
<dbReference type="PANTHER" id="PTHR35182:SF1">
    <property type="entry name" value="COLD-SHOCK PROTEIN-RELATED"/>
    <property type="match status" value="1"/>
</dbReference>
<reference evidence="4" key="1">
    <citation type="submission" date="2020-12" db="UniProtKB">
        <authorList>
            <consortium name="WormBaseParasite"/>
        </authorList>
    </citation>
    <scope>IDENTIFICATION</scope>
    <source>
        <strain evidence="4">MHco3</strain>
    </source>
</reference>
<dbReference type="Proteomes" id="UP000025227">
    <property type="component" value="Unplaced"/>
</dbReference>
<evidence type="ECO:0000256" key="2">
    <source>
        <dbReference type="SAM" id="SignalP"/>
    </source>
</evidence>
<feature type="signal peptide" evidence="2">
    <location>
        <begin position="1"/>
        <end position="17"/>
    </location>
</feature>
<name>A0A7I4YMJ3_HAECO</name>
<dbReference type="AlphaFoldDB" id="A0A7I4YMJ3"/>
<evidence type="ECO:0000313" key="3">
    <source>
        <dbReference type="Proteomes" id="UP000025227"/>
    </source>
</evidence>